<dbReference type="Gene3D" id="6.10.250.980">
    <property type="match status" value="1"/>
</dbReference>
<keyword evidence="3" id="KW-1185">Reference proteome</keyword>
<feature type="compositionally biased region" description="Polar residues" evidence="1">
    <location>
        <begin position="79"/>
        <end position="95"/>
    </location>
</feature>
<dbReference type="EMBL" id="JAWQEG010000630">
    <property type="protein sequence ID" value="KAK3887439.1"/>
    <property type="molecule type" value="Genomic_DNA"/>
</dbReference>
<name>A0AAE1KWF2_PETCI</name>
<accession>A0AAE1KWF2</accession>
<feature type="region of interest" description="Disordered" evidence="1">
    <location>
        <begin position="300"/>
        <end position="341"/>
    </location>
</feature>
<dbReference type="AlphaFoldDB" id="A0AAE1KWF2"/>
<comment type="caution">
    <text evidence="2">The sequence shown here is derived from an EMBL/GenBank/DDBJ whole genome shotgun (WGS) entry which is preliminary data.</text>
</comment>
<evidence type="ECO:0000256" key="1">
    <source>
        <dbReference type="SAM" id="MobiDB-lite"/>
    </source>
</evidence>
<feature type="region of interest" description="Disordered" evidence="1">
    <location>
        <begin position="1"/>
        <end position="173"/>
    </location>
</feature>
<dbReference type="Proteomes" id="UP001286313">
    <property type="component" value="Unassembled WGS sequence"/>
</dbReference>
<proteinExistence type="predicted"/>
<feature type="compositionally biased region" description="Acidic residues" evidence="1">
    <location>
        <begin position="300"/>
        <end position="315"/>
    </location>
</feature>
<feature type="compositionally biased region" description="Basic and acidic residues" evidence="1">
    <location>
        <begin position="100"/>
        <end position="113"/>
    </location>
</feature>
<protein>
    <submittedName>
        <fullName evidence="2">Uncharacterized protein</fullName>
    </submittedName>
</protein>
<organism evidence="2 3">
    <name type="scientific">Petrolisthes cinctipes</name>
    <name type="common">Flat porcelain crab</name>
    <dbReference type="NCBI Taxonomy" id="88211"/>
    <lineage>
        <taxon>Eukaryota</taxon>
        <taxon>Metazoa</taxon>
        <taxon>Ecdysozoa</taxon>
        <taxon>Arthropoda</taxon>
        <taxon>Crustacea</taxon>
        <taxon>Multicrustacea</taxon>
        <taxon>Malacostraca</taxon>
        <taxon>Eumalacostraca</taxon>
        <taxon>Eucarida</taxon>
        <taxon>Decapoda</taxon>
        <taxon>Pleocyemata</taxon>
        <taxon>Anomura</taxon>
        <taxon>Galatheoidea</taxon>
        <taxon>Porcellanidae</taxon>
        <taxon>Petrolisthes</taxon>
    </lineage>
</organism>
<dbReference type="SUPFAM" id="SSF158457">
    <property type="entry name" value="Orange domain-like"/>
    <property type="match status" value="1"/>
</dbReference>
<feature type="compositionally biased region" description="Low complexity" evidence="1">
    <location>
        <begin position="162"/>
        <end position="173"/>
    </location>
</feature>
<sequence length="370" mass="40929">MPVPLTPEKKQEQELCARTTSVGGPGNTYDTTTTPPGHMTQNTRRQSNMDVAGAAEGHTDATRPEHTGENQAVEGKTQADPTRQTLAGHTVQNQLAAGHNTEELQLRHGEQTEHTVTPAGQRRAGTAQVEERRTGQTEQSQPKHTTTEDSPAGQREEERGQKGQQQPQVDPDVVAGYRDCLKETIRFLVEEESLPNDHPVVRGLAVHLTRQHAHIELSKLSQQLSAHTPSPTPNTTTDPTPLISTTTPPTTPPTQPLAGAYNTGFEVTLVEDSGDEDDEDDEELIIIDQEMEVQEWEEEECDNESDCEFESDPDCEFASSRRNEYESGSSNEYESDESPVVVRDPELHRQLLRLVYQGCDLYAAPVVGFY</sequence>
<feature type="region of interest" description="Disordered" evidence="1">
    <location>
        <begin position="220"/>
        <end position="260"/>
    </location>
</feature>
<feature type="compositionally biased region" description="Low complexity" evidence="1">
    <location>
        <begin position="233"/>
        <end position="248"/>
    </location>
</feature>
<feature type="compositionally biased region" description="Basic and acidic residues" evidence="1">
    <location>
        <begin position="57"/>
        <end position="68"/>
    </location>
</feature>
<gene>
    <name evidence="2" type="ORF">Pcinc_008442</name>
</gene>
<evidence type="ECO:0000313" key="2">
    <source>
        <dbReference type="EMBL" id="KAK3887439.1"/>
    </source>
</evidence>
<feature type="compositionally biased region" description="Polar residues" evidence="1">
    <location>
        <begin position="18"/>
        <end position="49"/>
    </location>
</feature>
<evidence type="ECO:0000313" key="3">
    <source>
        <dbReference type="Proteomes" id="UP001286313"/>
    </source>
</evidence>
<reference evidence="2" key="1">
    <citation type="submission" date="2023-10" db="EMBL/GenBank/DDBJ databases">
        <title>Genome assemblies of two species of porcelain crab, Petrolisthes cinctipes and Petrolisthes manimaculis (Anomura: Porcellanidae).</title>
        <authorList>
            <person name="Angst P."/>
        </authorList>
    </citation>
    <scope>NUCLEOTIDE SEQUENCE</scope>
    <source>
        <strain evidence="2">PB745_01</strain>
        <tissue evidence="2">Gill</tissue>
    </source>
</reference>